<dbReference type="CDD" id="cd08997">
    <property type="entry name" value="GH68"/>
    <property type="match status" value="1"/>
</dbReference>
<dbReference type="Pfam" id="PF02435">
    <property type="entry name" value="Glyco_hydro_68"/>
    <property type="match status" value="2"/>
</dbReference>
<evidence type="ECO:0000256" key="4">
    <source>
        <dbReference type="RuleBase" id="RU361220"/>
    </source>
</evidence>
<comment type="similarity">
    <text evidence="1 4">Belongs to the glycosyl hydrolase 68 family.</text>
</comment>
<dbReference type="EMBL" id="BBJS01000050">
    <property type="protein sequence ID" value="GAN15124.1"/>
    <property type="molecule type" value="Genomic_DNA"/>
</dbReference>
<accession>A0A0C9N6K0</accession>
<dbReference type="InterPro" id="IPR003469">
    <property type="entry name" value="Glyco_hydro_68"/>
</dbReference>
<feature type="binding site" evidence="2">
    <location>
        <begin position="196"/>
        <end position="197"/>
    </location>
    <ligand>
        <name>substrate</name>
    </ligand>
</feature>
<dbReference type="GO" id="GO:0050053">
    <property type="term" value="F:levansucrase activity"/>
    <property type="evidence" value="ECO:0007669"/>
    <property type="project" value="InterPro"/>
</dbReference>
<sequence length="377" mass="41471">MTTAPAPAHWSADALAGIAAQADARLPVFTAQDVVPILPDHDLWDMWQIAYADGRTALFGGRSWWFFLATPRFDDPDLRHDEARIRLTSHGADGWRDHGVTFADGFTPGSREWSGSAVLGEDDTTLTMYFTASGRRGGARTFEQRLFETQGRFILDGDAARCEGWTTPVESVAADGHHYIVANQAEPENGGIKGFRDPGYFRDPADGSEYLLFVGSAGWVEEAFDGVIGVARRVDGQWVLQPPLIEALDVNSELERPHIILRNGLYYCFWSTQAKRFAPGLSAPTGLYAMVADRLSGPWRLVNGTGLVAGNPDEEPMQAYCWWVTGEGDVISFVDFWDLKGADVSNDPALRRRHFGGTAAPWFRLAMAGDRVTIAQG</sequence>
<evidence type="ECO:0000313" key="5">
    <source>
        <dbReference type="EMBL" id="GAN15124.1"/>
    </source>
</evidence>
<dbReference type="SUPFAM" id="SSF75005">
    <property type="entry name" value="Arabinanase/levansucrase/invertase"/>
    <property type="match status" value="1"/>
</dbReference>
<dbReference type="GO" id="GO:0009758">
    <property type="term" value="P:carbohydrate utilization"/>
    <property type="evidence" value="ECO:0007669"/>
    <property type="project" value="InterPro"/>
</dbReference>
<proteinExistence type="inferred from homology"/>
<organism evidence="5 6">
    <name type="scientific">Sphingomonas paucimobilis NBRC 13935</name>
    <dbReference type="NCBI Taxonomy" id="1219050"/>
    <lineage>
        <taxon>Bacteria</taxon>
        <taxon>Pseudomonadati</taxon>
        <taxon>Pseudomonadota</taxon>
        <taxon>Alphaproteobacteria</taxon>
        <taxon>Sphingomonadales</taxon>
        <taxon>Sphingomonadaceae</taxon>
        <taxon>Sphingomonas</taxon>
    </lineage>
</organism>
<evidence type="ECO:0000256" key="2">
    <source>
        <dbReference type="PIRSR" id="PIRSR603469-2"/>
    </source>
</evidence>
<dbReference type="Gene3D" id="2.115.10.20">
    <property type="entry name" value="Glycosyl hydrolase domain, family 43"/>
    <property type="match status" value="1"/>
</dbReference>
<evidence type="ECO:0000313" key="6">
    <source>
        <dbReference type="Proteomes" id="UP000032025"/>
    </source>
</evidence>
<dbReference type="InterPro" id="IPR023296">
    <property type="entry name" value="Glyco_hydro_beta-prop_sf"/>
</dbReference>
<dbReference type="Proteomes" id="UP000032025">
    <property type="component" value="Unassembled WGS sequence"/>
</dbReference>
<evidence type="ECO:0000256" key="1">
    <source>
        <dbReference type="ARBA" id="ARBA00006775"/>
    </source>
</evidence>
<keyword evidence="6" id="KW-1185">Reference proteome</keyword>
<dbReference type="RefSeq" id="WP_037567995.1">
    <property type="nucleotide sequence ID" value="NZ_BBJS01000050.1"/>
</dbReference>
<protein>
    <submittedName>
        <fullName evidence="5">Lsc protein</fullName>
    </submittedName>
</protein>
<feature type="binding site" evidence="2">
    <location>
        <position position="114"/>
    </location>
    <ligand>
        <name>substrate</name>
    </ligand>
</feature>
<dbReference type="AlphaFoldDB" id="A0A0C9N6K0"/>
<comment type="caution">
    <text evidence="5">The sequence shown here is derived from an EMBL/GenBank/DDBJ whole genome shotgun (WGS) entry which is preliminary data.</text>
</comment>
<reference evidence="5 6" key="1">
    <citation type="submission" date="2014-08" db="EMBL/GenBank/DDBJ databases">
        <title>Whole genome shotgun sequence of Sphingomonas paucimobilis NBRC 13935.</title>
        <authorList>
            <person name="Hosoyama A."/>
            <person name="Hashimoto M."/>
            <person name="Hosoyama Y."/>
            <person name="Noguchi M."/>
            <person name="Uohara A."/>
            <person name="Ohji S."/>
            <person name="Katano-Makiyama Y."/>
            <person name="Ichikawa N."/>
            <person name="Kimura A."/>
            <person name="Yamazoe A."/>
            <person name="Fujita N."/>
        </authorList>
    </citation>
    <scope>NUCLEOTIDE SEQUENCE [LARGE SCALE GENOMIC DNA]</scope>
    <source>
        <strain evidence="5 6">NBRC 13935</strain>
    </source>
</reference>
<evidence type="ECO:0000256" key="3">
    <source>
        <dbReference type="PIRSR" id="PIRSR603469-4"/>
    </source>
</evidence>
<dbReference type="GeneID" id="78526213"/>
<gene>
    <name evidence="5" type="primary">lsc</name>
    <name evidence="5" type="ORF">SP6_50_01260</name>
</gene>
<name>A0A0C9N6K0_SPHPI</name>
<feature type="site" description="Transition state stabilizer" evidence="3">
    <location>
        <position position="197"/>
    </location>
</feature>